<proteinExistence type="predicted"/>
<reference evidence="4 5" key="1">
    <citation type="journal article" date="2018" name="G3 (Bethesda)">
        <title>A High-Quality Reference Genome for the Invasive Mosquitofish Gambusia affinis Using a Chicago Library.</title>
        <authorList>
            <person name="Hoffberg S.L."/>
            <person name="Troendle N.J."/>
            <person name="Glenn T.C."/>
            <person name="Mahmud O."/>
            <person name="Louha S."/>
            <person name="Chalopin D."/>
            <person name="Bennetzen J.L."/>
            <person name="Mauricio R."/>
        </authorList>
    </citation>
    <scope>NUCLEOTIDE SEQUENCE [LARGE SCALE GENOMIC DNA]</scope>
    <source>
        <strain evidence="4">NE01/NJP1002.9</strain>
        <tissue evidence="4">Muscle</tissue>
    </source>
</reference>
<evidence type="ECO:0008006" key="6">
    <source>
        <dbReference type="Google" id="ProtNLM"/>
    </source>
</evidence>
<dbReference type="PANTHER" id="PTHR23108:SF0">
    <property type="entry name" value="METHYLTRANSFERASE-LIKE PROTEIN 22"/>
    <property type="match status" value="1"/>
</dbReference>
<feature type="region of interest" description="Disordered" evidence="3">
    <location>
        <begin position="48"/>
        <end position="144"/>
    </location>
</feature>
<evidence type="ECO:0000256" key="1">
    <source>
        <dbReference type="ARBA" id="ARBA00022603"/>
    </source>
</evidence>
<evidence type="ECO:0000256" key="3">
    <source>
        <dbReference type="SAM" id="MobiDB-lite"/>
    </source>
</evidence>
<dbReference type="GO" id="GO:0032259">
    <property type="term" value="P:methylation"/>
    <property type="evidence" value="ECO:0007669"/>
    <property type="project" value="UniProtKB-KW"/>
</dbReference>
<dbReference type="GO" id="GO:0005634">
    <property type="term" value="C:nucleus"/>
    <property type="evidence" value="ECO:0007669"/>
    <property type="project" value="TreeGrafter"/>
</dbReference>
<dbReference type="InterPro" id="IPR038899">
    <property type="entry name" value="METTL22"/>
</dbReference>
<dbReference type="Gene3D" id="3.40.50.150">
    <property type="entry name" value="Vaccinia Virus protein VP39"/>
    <property type="match status" value="1"/>
</dbReference>
<feature type="compositionally biased region" description="Basic and acidic residues" evidence="3">
    <location>
        <begin position="97"/>
        <end position="112"/>
    </location>
</feature>
<evidence type="ECO:0000256" key="2">
    <source>
        <dbReference type="ARBA" id="ARBA00022691"/>
    </source>
</evidence>
<dbReference type="InterPro" id="IPR019410">
    <property type="entry name" value="Methyltransf_16"/>
</dbReference>
<keyword evidence="1" id="KW-0489">Methyltransferase</keyword>
<feature type="compositionally biased region" description="Basic and acidic residues" evidence="3">
    <location>
        <begin position="59"/>
        <end position="70"/>
    </location>
</feature>
<dbReference type="CDD" id="cd02440">
    <property type="entry name" value="AdoMet_MTases"/>
    <property type="match status" value="1"/>
</dbReference>
<evidence type="ECO:0000313" key="4">
    <source>
        <dbReference type="EMBL" id="PWA30350.1"/>
    </source>
</evidence>
<gene>
    <name evidence="4" type="ORF">CCH79_00015721</name>
</gene>
<dbReference type="AlphaFoldDB" id="A0A315WFZ7"/>
<keyword evidence="5" id="KW-1185">Reference proteome</keyword>
<organism evidence="4 5">
    <name type="scientific">Gambusia affinis</name>
    <name type="common">Western mosquitofish</name>
    <name type="synonym">Heterandria affinis</name>
    <dbReference type="NCBI Taxonomy" id="33528"/>
    <lineage>
        <taxon>Eukaryota</taxon>
        <taxon>Metazoa</taxon>
        <taxon>Chordata</taxon>
        <taxon>Craniata</taxon>
        <taxon>Vertebrata</taxon>
        <taxon>Euteleostomi</taxon>
        <taxon>Actinopterygii</taxon>
        <taxon>Neopterygii</taxon>
        <taxon>Teleostei</taxon>
        <taxon>Neoteleostei</taxon>
        <taxon>Acanthomorphata</taxon>
        <taxon>Ovalentaria</taxon>
        <taxon>Atherinomorphae</taxon>
        <taxon>Cyprinodontiformes</taxon>
        <taxon>Poeciliidae</taxon>
        <taxon>Poeciliinae</taxon>
        <taxon>Gambusia</taxon>
    </lineage>
</organism>
<dbReference type="Pfam" id="PF10294">
    <property type="entry name" value="Methyltransf_16"/>
    <property type="match status" value="1"/>
</dbReference>
<dbReference type="SUPFAM" id="SSF53335">
    <property type="entry name" value="S-adenosyl-L-methionine-dependent methyltransferases"/>
    <property type="match status" value="1"/>
</dbReference>
<dbReference type="InterPro" id="IPR029063">
    <property type="entry name" value="SAM-dependent_MTases_sf"/>
</dbReference>
<dbReference type="OMA" id="AYERIQQ"/>
<evidence type="ECO:0000313" key="5">
    <source>
        <dbReference type="Proteomes" id="UP000250572"/>
    </source>
</evidence>
<dbReference type="EMBL" id="NHOQ01000420">
    <property type="protein sequence ID" value="PWA30350.1"/>
    <property type="molecule type" value="Genomic_DNA"/>
</dbReference>
<name>A0A315WFZ7_GAMAF</name>
<keyword evidence="1" id="KW-0808">Transferase</keyword>
<dbReference type="PANTHER" id="PTHR23108">
    <property type="entry name" value="METHYLTRANSFERASE-RELATED"/>
    <property type="match status" value="1"/>
</dbReference>
<sequence>MDQMTFKHDTVLSDVHMHRPNTHHLMTRLNSAGQPVFRSRFRFLVESRADSDSGTDSANDEKHESPRRDGGTSPEQDEEGGNQGNVETCLDEDGDLDVTHRPRKSSVDEGGRDLVCPIILQQSAPDLEQDENSDDDGGGDDEETCCSQDIIQIEHTMATPLEDVGKQVWRGALLLADFILSEKGTFSGATVLELGAGTGLTSIVMATTAKTVYCTDVGEDLLRLCHRNVFLNQHMAKPAGGEVKVKRLNWLQHSLCTDADLEFSWTEEEVADLYDNTNFIIAADVCYDDDLTDGLFRTLYRLCSSFNHSCTVFISLEKRMNFSLRHMDICCEAYNHFKHCLSQLQDMEDGRCRFKVEPVPLNFAQFLLYERIEQLELWKISASPRESEGTQSDSE</sequence>
<comment type="caution">
    <text evidence="4">The sequence shown here is derived from an EMBL/GenBank/DDBJ whole genome shotgun (WGS) entry which is preliminary data.</text>
</comment>
<dbReference type="STRING" id="33528.ENSGAFP00000008433"/>
<accession>A0A315WFZ7</accession>
<dbReference type="GO" id="GO:0008276">
    <property type="term" value="F:protein methyltransferase activity"/>
    <property type="evidence" value="ECO:0007669"/>
    <property type="project" value="InterPro"/>
</dbReference>
<keyword evidence="2" id="KW-0949">S-adenosyl-L-methionine</keyword>
<feature type="compositionally biased region" description="Acidic residues" evidence="3">
    <location>
        <begin position="127"/>
        <end position="144"/>
    </location>
</feature>
<protein>
    <recommendedName>
        <fullName evidence="6">Methyltransferase-like protein 22</fullName>
    </recommendedName>
</protein>
<dbReference type="Proteomes" id="UP000250572">
    <property type="component" value="Unassembled WGS sequence"/>
</dbReference>